<dbReference type="PANTHER" id="PTHR43537">
    <property type="entry name" value="TRANSCRIPTIONAL REGULATOR, GNTR FAMILY"/>
    <property type="match status" value="1"/>
</dbReference>
<keyword evidence="3" id="KW-0804">Transcription</keyword>
<dbReference type="InterPro" id="IPR000524">
    <property type="entry name" value="Tscrpt_reg_HTH_GntR"/>
</dbReference>
<dbReference type="AlphaFoldDB" id="A0AAU7S3W5"/>
<feature type="domain" description="HTH gntR-type" evidence="4">
    <location>
        <begin position="10"/>
        <end position="77"/>
    </location>
</feature>
<dbReference type="Gene3D" id="1.20.120.530">
    <property type="entry name" value="GntR ligand-binding domain-like"/>
    <property type="match status" value="1"/>
</dbReference>
<dbReference type="EMBL" id="CP157962">
    <property type="protein sequence ID" value="XBT97107.1"/>
    <property type="molecule type" value="Genomic_DNA"/>
</dbReference>
<accession>A0AAU7S3W5</accession>
<dbReference type="InterPro" id="IPR008920">
    <property type="entry name" value="TF_FadR/GntR_C"/>
</dbReference>
<evidence type="ECO:0000259" key="4">
    <source>
        <dbReference type="PROSITE" id="PS50949"/>
    </source>
</evidence>
<keyword evidence="2" id="KW-0238">DNA-binding</keyword>
<name>A0AAU7S3W5_9HYPH</name>
<evidence type="ECO:0000256" key="1">
    <source>
        <dbReference type="ARBA" id="ARBA00023015"/>
    </source>
</evidence>
<dbReference type="InterPro" id="IPR011711">
    <property type="entry name" value="GntR_C"/>
</dbReference>
<dbReference type="SMART" id="SM00895">
    <property type="entry name" value="FCD"/>
    <property type="match status" value="1"/>
</dbReference>
<reference evidence="5" key="1">
    <citation type="submission" date="2024-06" db="EMBL/GenBank/DDBJ databases">
        <authorList>
            <person name="Li T."/>
            <person name="Gao R."/>
        </authorList>
    </citation>
    <scope>NUCLEOTIDE SEQUENCE</scope>
    <source>
        <strain evidence="5">ZPR3</strain>
        <plasmid evidence="5">unnamed2</plasmid>
    </source>
</reference>
<keyword evidence="1" id="KW-0805">Transcription regulation</keyword>
<dbReference type="Pfam" id="PF00392">
    <property type="entry name" value="GntR"/>
    <property type="match status" value="1"/>
</dbReference>
<dbReference type="SUPFAM" id="SSF48008">
    <property type="entry name" value="GntR ligand-binding domain-like"/>
    <property type="match status" value="1"/>
</dbReference>
<organism evidence="5">
    <name type="scientific">Rhizobium sp. ZPR3</name>
    <dbReference type="NCBI Taxonomy" id="3158967"/>
    <lineage>
        <taxon>Bacteria</taxon>
        <taxon>Pseudomonadati</taxon>
        <taxon>Pseudomonadota</taxon>
        <taxon>Alphaproteobacteria</taxon>
        <taxon>Hyphomicrobiales</taxon>
        <taxon>Rhizobiaceae</taxon>
        <taxon>Rhizobium/Agrobacterium group</taxon>
        <taxon>Rhizobium</taxon>
    </lineage>
</organism>
<evidence type="ECO:0000313" key="5">
    <source>
        <dbReference type="EMBL" id="XBT97107.1"/>
    </source>
</evidence>
<sequence>MSAPEMRSSSQLTANIAKEIGQLIRSGELKPDDHLSTQGLADKFGVSRSPVREAMQLLFENGLLEQKPNRGFFVSGNAKQEAVEAPDDQLQETMSDYHRLAEDWLTDRIPADVTEQMLRDRYGLTKAQVSDILMRATREGWAERKQGYGWRFLPVAKTAEAFEQIYRFRMLIEPAAMLEPTFALDRKIIDEQRRIQERMLETDIRILPAERLLYNGSLYHEELIKMSGNPFFHLSLVRVNRMRRLLEYRSNVDRDRLHVQCEDHLAILSLLEQGEIVEASYAMRRHLGGALSRKSPLLWSQEVTESRRTETNGPAAGGV</sequence>
<dbReference type="PANTHER" id="PTHR43537:SF5">
    <property type="entry name" value="UXU OPERON TRANSCRIPTIONAL REGULATOR"/>
    <property type="match status" value="1"/>
</dbReference>
<protein>
    <submittedName>
        <fullName evidence="5">GntR family transcriptional regulator</fullName>
    </submittedName>
</protein>
<geneLocation type="plasmid" evidence="5">
    <name>unnamed2</name>
</geneLocation>
<dbReference type="GO" id="GO:0003700">
    <property type="term" value="F:DNA-binding transcription factor activity"/>
    <property type="evidence" value="ECO:0007669"/>
    <property type="project" value="InterPro"/>
</dbReference>
<dbReference type="SMART" id="SM00345">
    <property type="entry name" value="HTH_GNTR"/>
    <property type="match status" value="1"/>
</dbReference>
<keyword evidence="5" id="KW-0614">Plasmid</keyword>
<evidence type="ECO:0000256" key="2">
    <source>
        <dbReference type="ARBA" id="ARBA00023125"/>
    </source>
</evidence>
<dbReference type="RefSeq" id="WP_234910220.1">
    <property type="nucleotide sequence ID" value="NZ_CP157962.1"/>
</dbReference>
<dbReference type="InterPro" id="IPR036388">
    <property type="entry name" value="WH-like_DNA-bd_sf"/>
</dbReference>
<dbReference type="PROSITE" id="PS50949">
    <property type="entry name" value="HTH_GNTR"/>
    <property type="match status" value="1"/>
</dbReference>
<dbReference type="CDD" id="cd07377">
    <property type="entry name" value="WHTH_GntR"/>
    <property type="match status" value="1"/>
</dbReference>
<proteinExistence type="predicted"/>
<dbReference type="GO" id="GO:0003677">
    <property type="term" value="F:DNA binding"/>
    <property type="evidence" value="ECO:0007669"/>
    <property type="project" value="UniProtKB-KW"/>
</dbReference>
<evidence type="ECO:0000256" key="3">
    <source>
        <dbReference type="ARBA" id="ARBA00023163"/>
    </source>
</evidence>
<dbReference type="InterPro" id="IPR036390">
    <property type="entry name" value="WH_DNA-bd_sf"/>
</dbReference>
<dbReference type="SUPFAM" id="SSF46785">
    <property type="entry name" value="Winged helix' DNA-binding domain"/>
    <property type="match status" value="1"/>
</dbReference>
<dbReference type="Pfam" id="PF07729">
    <property type="entry name" value="FCD"/>
    <property type="match status" value="1"/>
</dbReference>
<gene>
    <name evidence="5" type="ORF">ABM479_27820</name>
</gene>
<dbReference type="Gene3D" id="1.10.10.10">
    <property type="entry name" value="Winged helix-like DNA-binding domain superfamily/Winged helix DNA-binding domain"/>
    <property type="match status" value="1"/>
</dbReference>